<keyword evidence="3" id="KW-1185">Reference proteome</keyword>
<reference evidence="2 3" key="1">
    <citation type="submission" date="2017-10" db="EMBL/GenBank/DDBJ databases">
        <title>Resolving the taxonomy of Roseburia spp., Eubacterium rectale and Agathobacter spp. through phylogenomic analysis.</title>
        <authorList>
            <person name="Sheridan P.O."/>
            <person name="Walker A.W."/>
            <person name="Duncan S.H."/>
            <person name="Scott K.P."/>
            <person name="Toole P.W.O."/>
            <person name="Luis P."/>
            <person name="Flint H.J."/>
        </authorList>
    </citation>
    <scope>NUCLEOTIDE SEQUENCE [LARGE SCALE GENOMIC DNA]</scope>
    <source>
        <strain evidence="2 3">JK623</strain>
    </source>
</reference>
<feature type="transmembrane region" description="Helical" evidence="1">
    <location>
        <begin position="66"/>
        <end position="85"/>
    </location>
</feature>
<feature type="transmembrane region" description="Helical" evidence="1">
    <location>
        <begin position="123"/>
        <end position="140"/>
    </location>
</feature>
<gene>
    <name evidence="2" type="ORF">CSX02_07970</name>
</gene>
<feature type="transmembrane region" description="Helical" evidence="1">
    <location>
        <begin position="37"/>
        <end position="60"/>
    </location>
</feature>
<feature type="transmembrane region" description="Helical" evidence="1">
    <location>
        <begin position="436"/>
        <end position="456"/>
    </location>
</feature>
<comment type="caution">
    <text evidence="2">The sequence shown here is derived from an EMBL/GenBank/DDBJ whole genome shotgun (WGS) entry which is preliminary data.</text>
</comment>
<keyword evidence="1" id="KW-0812">Transmembrane</keyword>
<dbReference type="AlphaFoldDB" id="A0A2G3E2A9"/>
<evidence type="ECO:0000256" key="1">
    <source>
        <dbReference type="SAM" id="Phobius"/>
    </source>
</evidence>
<feature type="transmembrane region" description="Helical" evidence="1">
    <location>
        <begin position="316"/>
        <end position="337"/>
    </location>
</feature>
<accession>A0A2G3E2A9</accession>
<feature type="transmembrane region" description="Helical" evidence="1">
    <location>
        <begin position="247"/>
        <end position="268"/>
    </location>
</feature>
<proteinExistence type="predicted"/>
<reference evidence="2 3" key="2">
    <citation type="submission" date="2017-10" db="EMBL/GenBank/DDBJ databases">
        <authorList>
            <person name="Banno H."/>
            <person name="Chua N.-H."/>
        </authorList>
    </citation>
    <scope>NUCLEOTIDE SEQUENCE [LARGE SCALE GENOMIC DNA]</scope>
    <source>
        <strain evidence="2 3">JK623</strain>
    </source>
</reference>
<keyword evidence="1" id="KW-1133">Transmembrane helix</keyword>
<dbReference type="Proteomes" id="UP000224563">
    <property type="component" value="Unassembled WGS sequence"/>
</dbReference>
<organism evidence="2 3">
    <name type="scientific">Agathobacter ruminis</name>
    <dbReference type="NCBI Taxonomy" id="1712665"/>
    <lineage>
        <taxon>Bacteria</taxon>
        <taxon>Bacillati</taxon>
        <taxon>Bacillota</taxon>
        <taxon>Clostridia</taxon>
        <taxon>Lachnospirales</taxon>
        <taxon>Lachnospiraceae</taxon>
        <taxon>Agathobacter</taxon>
    </lineage>
</organism>
<evidence type="ECO:0000313" key="3">
    <source>
        <dbReference type="Proteomes" id="UP000224563"/>
    </source>
</evidence>
<evidence type="ECO:0000313" key="2">
    <source>
        <dbReference type="EMBL" id="PHU37394.1"/>
    </source>
</evidence>
<feature type="transmembrane region" description="Helical" evidence="1">
    <location>
        <begin position="357"/>
        <end position="377"/>
    </location>
</feature>
<name>A0A2G3E2A9_9FIRM</name>
<feature type="transmembrane region" description="Helical" evidence="1">
    <location>
        <begin position="504"/>
        <end position="525"/>
    </location>
</feature>
<feature type="transmembrane region" description="Helical" evidence="1">
    <location>
        <begin position="146"/>
        <end position="173"/>
    </location>
</feature>
<protein>
    <submittedName>
        <fullName evidence="2">Uncharacterized protein</fullName>
    </submittedName>
</protein>
<dbReference type="Pfam" id="PF16949">
    <property type="entry name" value="ABC_tran_2"/>
    <property type="match status" value="1"/>
</dbReference>
<feature type="transmembrane region" description="Helical" evidence="1">
    <location>
        <begin position="185"/>
        <end position="205"/>
    </location>
</feature>
<dbReference type="EMBL" id="PDYG01000056">
    <property type="protein sequence ID" value="PHU37394.1"/>
    <property type="molecule type" value="Genomic_DNA"/>
</dbReference>
<keyword evidence="1" id="KW-0472">Membrane</keyword>
<feature type="transmembrane region" description="Helical" evidence="1">
    <location>
        <begin position="405"/>
        <end position="430"/>
    </location>
</feature>
<feature type="transmembrane region" description="Helical" evidence="1">
    <location>
        <begin position="476"/>
        <end position="498"/>
    </location>
</feature>
<sequence length="535" mass="60470">MMHNLILLRTLLLSTSQRNQLKYCTDKKKKSRIIGNYIGIIVLFFMLMAYCFFMCIGYGMYQMIDAVPGLCALTISLLSFVFTIIKVNGYLFQFKEYDMLMALPLKEKTIAACKFAYMYIKSLPWYASIALSMMVGYGYFAKPAFYIYPIWVMLALVLPLIPMLVATFFGFLFAKISSGFRKRNLVQTILIMLLVLFCFGLRFFIDNMIRNDAVESTLQDTYYMTAKTVELYLPAKWFEKAILQTDLVSLTLLLVISVCLFAIVFAIIGSSYRNINSALKSHAAARKYRMTGQKSKKVVWTIAFKELKRMTGSTTYLVNAGLGYVLIILLGVIALFVRFDEIIALLTNGAPFDPKVVYPSIPFIIYFFIGMVSTTACSPSLEGKNYWIVQSLPIEKKTLYQGKMLFQLCLSVPSMAIGTLGICISARIGIVDTICYLLIGCLLCLFSATWGCVCGVKHMRLDWENEVEVIKQGAAVSVYLLVNMFLTMAVAALAIFIGMQMDHLLLNLIWMGVYALLSGLCYLRVRVLTQRPKMA</sequence>
<dbReference type="InterPro" id="IPR031599">
    <property type="entry name" value="ABC_tran_2"/>
</dbReference>